<dbReference type="CDD" id="cd16917">
    <property type="entry name" value="HATPase_UhpB-NarQ-NarX-like"/>
    <property type="match status" value="1"/>
</dbReference>
<keyword evidence="1" id="KW-0808">Transferase</keyword>
<dbReference type="InterPro" id="IPR000700">
    <property type="entry name" value="PAS-assoc_C"/>
</dbReference>
<dbReference type="GO" id="GO:0016020">
    <property type="term" value="C:membrane"/>
    <property type="evidence" value="ECO:0007669"/>
    <property type="project" value="InterPro"/>
</dbReference>
<proteinExistence type="predicted"/>
<keyword evidence="3" id="KW-0902">Two-component regulatory system</keyword>
<dbReference type="CDD" id="cd00130">
    <property type="entry name" value="PAS"/>
    <property type="match status" value="1"/>
</dbReference>
<dbReference type="GO" id="GO:0000155">
    <property type="term" value="F:phosphorelay sensor kinase activity"/>
    <property type="evidence" value="ECO:0007669"/>
    <property type="project" value="InterPro"/>
</dbReference>
<dbReference type="OrthoDB" id="9797605at2"/>
<dbReference type="PANTHER" id="PTHR24421">
    <property type="entry name" value="NITRATE/NITRITE SENSOR PROTEIN NARX-RELATED"/>
    <property type="match status" value="1"/>
</dbReference>
<comment type="caution">
    <text evidence="6">The sequence shown here is derived from an EMBL/GenBank/DDBJ whole genome shotgun (WGS) entry which is preliminary data.</text>
</comment>
<accession>A0A418Y854</accession>
<dbReference type="InterPro" id="IPR000014">
    <property type="entry name" value="PAS"/>
</dbReference>
<evidence type="ECO:0000259" key="5">
    <source>
        <dbReference type="PROSITE" id="PS50113"/>
    </source>
</evidence>
<dbReference type="PROSITE" id="PS50113">
    <property type="entry name" value="PAC"/>
    <property type="match status" value="1"/>
</dbReference>
<evidence type="ECO:0000313" key="7">
    <source>
        <dbReference type="Proteomes" id="UP000284006"/>
    </source>
</evidence>
<dbReference type="InterPro" id="IPR001610">
    <property type="entry name" value="PAC"/>
</dbReference>
<dbReference type="InterPro" id="IPR003594">
    <property type="entry name" value="HATPase_dom"/>
</dbReference>
<dbReference type="InterPro" id="IPR011712">
    <property type="entry name" value="Sig_transdc_His_kin_sub3_dim/P"/>
</dbReference>
<dbReference type="PROSITE" id="PS50109">
    <property type="entry name" value="HIS_KIN"/>
    <property type="match status" value="1"/>
</dbReference>
<dbReference type="RefSeq" id="WP_119809060.1">
    <property type="nucleotide sequence ID" value="NZ_QYUP01000010.1"/>
</dbReference>
<dbReference type="EMBL" id="QYUP01000010">
    <property type="protein sequence ID" value="RJG27471.1"/>
    <property type="molecule type" value="Genomic_DNA"/>
</dbReference>
<evidence type="ECO:0000256" key="1">
    <source>
        <dbReference type="ARBA" id="ARBA00022679"/>
    </source>
</evidence>
<evidence type="ECO:0000313" key="6">
    <source>
        <dbReference type="EMBL" id="RJG27471.1"/>
    </source>
</evidence>
<dbReference type="Gene3D" id="1.20.5.1930">
    <property type="match status" value="1"/>
</dbReference>
<dbReference type="Pfam" id="PF07730">
    <property type="entry name" value="HisKA_3"/>
    <property type="match status" value="1"/>
</dbReference>
<keyword evidence="7" id="KW-1185">Reference proteome</keyword>
<dbReference type="InterPro" id="IPR005467">
    <property type="entry name" value="His_kinase_dom"/>
</dbReference>
<dbReference type="SUPFAM" id="SSF55874">
    <property type="entry name" value="ATPase domain of HSP90 chaperone/DNA topoisomerase II/histidine kinase"/>
    <property type="match status" value="1"/>
</dbReference>
<protein>
    <submittedName>
        <fullName evidence="6">PAS domain-containing sensor histidine kinase</fullName>
    </submittedName>
</protein>
<dbReference type="SMART" id="SM00387">
    <property type="entry name" value="HATPase_c"/>
    <property type="match status" value="1"/>
</dbReference>
<evidence type="ECO:0000259" key="4">
    <source>
        <dbReference type="PROSITE" id="PS50109"/>
    </source>
</evidence>
<dbReference type="InterPro" id="IPR036890">
    <property type="entry name" value="HATPase_C_sf"/>
</dbReference>
<dbReference type="AlphaFoldDB" id="A0A418Y854"/>
<evidence type="ECO:0000256" key="2">
    <source>
        <dbReference type="ARBA" id="ARBA00022777"/>
    </source>
</evidence>
<feature type="domain" description="PAC" evidence="5">
    <location>
        <begin position="74"/>
        <end position="126"/>
    </location>
</feature>
<dbReference type="SMART" id="SM00086">
    <property type="entry name" value="PAC"/>
    <property type="match status" value="1"/>
</dbReference>
<dbReference type="InterPro" id="IPR050482">
    <property type="entry name" value="Sensor_HK_TwoCompSys"/>
</dbReference>
<dbReference type="Pfam" id="PF02518">
    <property type="entry name" value="HATPase_c"/>
    <property type="match status" value="1"/>
</dbReference>
<evidence type="ECO:0000256" key="3">
    <source>
        <dbReference type="ARBA" id="ARBA00023012"/>
    </source>
</evidence>
<keyword evidence="2 6" id="KW-0418">Kinase</keyword>
<reference evidence="6 7" key="1">
    <citation type="submission" date="2018-09" db="EMBL/GenBank/DDBJ databases">
        <authorList>
            <person name="Zhu H."/>
        </authorList>
    </citation>
    <scope>NUCLEOTIDE SEQUENCE [LARGE SCALE GENOMIC DNA]</scope>
    <source>
        <strain evidence="6 7">K1S02-61</strain>
    </source>
</reference>
<dbReference type="Proteomes" id="UP000284006">
    <property type="component" value="Unassembled WGS sequence"/>
</dbReference>
<dbReference type="GO" id="GO:0046983">
    <property type="term" value="F:protein dimerization activity"/>
    <property type="evidence" value="ECO:0007669"/>
    <property type="project" value="InterPro"/>
</dbReference>
<feature type="domain" description="Histidine kinase" evidence="4">
    <location>
        <begin position="148"/>
        <end position="349"/>
    </location>
</feature>
<dbReference type="SUPFAM" id="SSF55785">
    <property type="entry name" value="PYP-like sensor domain (PAS domain)"/>
    <property type="match status" value="1"/>
</dbReference>
<dbReference type="Pfam" id="PF08448">
    <property type="entry name" value="PAS_4"/>
    <property type="match status" value="1"/>
</dbReference>
<dbReference type="Gene3D" id="3.30.450.20">
    <property type="entry name" value="PAS domain"/>
    <property type="match status" value="1"/>
</dbReference>
<organism evidence="6 7">
    <name type="scientific">Massilia cavernae</name>
    <dbReference type="NCBI Taxonomy" id="2320864"/>
    <lineage>
        <taxon>Bacteria</taxon>
        <taxon>Pseudomonadati</taxon>
        <taxon>Pseudomonadota</taxon>
        <taxon>Betaproteobacteria</taxon>
        <taxon>Burkholderiales</taxon>
        <taxon>Oxalobacteraceae</taxon>
        <taxon>Telluria group</taxon>
        <taxon>Massilia</taxon>
    </lineage>
</organism>
<name>A0A418Y854_9BURK</name>
<sequence length="357" mass="39297">MRCWKRCSGAPPAAIAISDRSGRIVRTNAAFERLSGLSGPKLRTLAMDRLADPQGAAGRQARIAKLLAGEVQDTVLEMRYRRADGSMLWGEDFAATIGGDDGRPRLVVEILRDITGRKRAADEILASRHELRWLYEWLQRVRNDERIALAREVHDQLGQILSAAKIDIKLLLEGIQASSTGLPRRRLLAELRSATRTLDQAIDSARSIATELRPPEIENQGLYSAVQWHARDFERRTRVRVELRLPAPRGGPDCPAAVALFRIMKEALTNVLRHARATEVAISLHRRGGCILLRVRDNGVGIAPERVRAAGTLGLVGMCERAELVHGRVAVRRLASGGSLVSALLPVPAASHEKHPS</sequence>
<dbReference type="PANTHER" id="PTHR24421:SF59">
    <property type="entry name" value="OXYGEN SENSOR HISTIDINE KINASE NREB"/>
    <property type="match status" value="1"/>
</dbReference>
<dbReference type="InterPro" id="IPR013656">
    <property type="entry name" value="PAS_4"/>
</dbReference>
<dbReference type="Gene3D" id="3.30.565.10">
    <property type="entry name" value="Histidine kinase-like ATPase, C-terminal domain"/>
    <property type="match status" value="1"/>
</dbReference>
<gene>
    <name evidence="6" type="ORF">D3872_01060</name>
</gene>
<dbReference type="NCBIfam" id="TIGR00229">
    <property type="entry name" value="sensory_box"/>
    <property type="match status" value="1"/>
</dbReference>
<dbReference type="InterPro" id="IPR035965">
    <property type="entry name" value="PAS-like_dom_sf"/>
</dbReference>